<dbReference type="EMBL" id="JALBUT010000003">
    <property type="protein sequence ID" value="MDX8415199.1"/>
    <property type="molecule type" value="Genomic_DNA"/>
</dbReference>
<dbReference type="SUPFAM" id="SSF64182">
    <property type="entry name" value="DHH phosphoesterases"/>
    <property type="match status" value="1"/>
</dbReference>
<name>A0ABU4WID9_9BACT</name>
<evidence type="ECO:0000259" key="1">
    <source>
        <dbReference type="Pfam" id="PF01368"/>
    </source>
</evidence>
<dbReference type="PANTHER" id="PTHR47618:SF1">
    <property type="entry name" value="BIFUNCTIONAL OLIGORIBONUCLEASE AND PAP PHOSPHATASE NRNA"/>
    <property type="match status" value="1"/>
</dbReference>
<feature type="domain" description="DHHA1" evidence="2">
    <location>
        <begin position="246"/>
        <end position="331"/>
    </location>
</feature>
<dbReference type="Gene3D" id="3.90.1640.10">
    <property type="entry name" value="inorganic pyrophosphatase (n-terminal core)"/>
    <property type="match status" value="1"/>
</dbReference>
<proteinExistence type="predicted"/>
<dbReference type="InterPro" id="IPR001667">
    <property type="entry name" value="DDH_dom"/>
</dbReference>
<dbReference type="InterPro" id="IPR051319">
    <property type="entry name" value="Oligoribo/pAp-PDE_c-di-AMP_PDE"/>
</dbReference>
<comment type="caution">
    <text evidence="3">The sequence shown here is derived from an EMBL/GenBank/DDBJ whole genome shotgun (WGS) entry which is preliminary data.</text>
</comment>
<evidence type="ECO:0000313" key="3">
    <source>
        <dbReference type="EMBL" id="MDX8415199.1"/>
    </source>
</evidence>
<dbReference type="RefSeq" id="WP_370396647.1">
    <property type="nucleotide sequence ID" value="NZ_JALBUT010000003.1"/>
</dbReference>
<feature type="domain" description="DDH" evidence="1">
    <location>
        <begin position="29"/>
        <end position="169"/>
    </location>
</feature>
<evidence type="ECO:0000313" key="4">
    <source>
        <dbReference type="Proteomes" id="UP001275932"/>
    </source>
</evidence>
<reference evidence="3 4" key="1">
    <citation type="submission" date="2022-03" db="EMBL/GenBank/DDBJ databases">
        <title>Novel taxa within the pig intestine.</title>
        <authorList>
            <person name="Wylensek D."/>
            <person name="Bishof K."/>
            <person name="Afrizal A."/>
            <person name="Clavel T."/>
        </authorList>
    </citation>
    <scope>NUCLEOTIDE SEQUENCE [LARGE SCALE GENOMIC DNA]</scope>
    <source>
        <strain evidence="3 4">CLA-KB-P66</strain>
    </source>
</reference>
<dbReference type="InterPro" id="IPR003156">
    <property type="entry name" value="DHHA1_dom"/>
</dbReference>
<keyword evidence="4" id="KW-1185">Reference proteome</keyword>
<dbReference type="Pfam" id="PF02272">
    <property type="entry name" value="DHHA1"/>
    <property type="match status" value="1"/>
</dbReference>
<dbReference type="Pfam" id="PF01368">
    <property type="entry name" value="DHH"/>
    <property type="match status" value="1"/>
</dbReference>
<dbReference type="Gene3D" id="3.10.310.30">
    <property type="match status" value="1"/>
</dbReference>
<evidence type="ECO:0000259" key="2">
    <source>
        <dbReference type="Pfam" id="PF02272"/>
    </source>
</evidence>
<dbReference type="Proteomes" id="UP001275932">
    <property type="component" value="Unassembled WGS sequence"/>
</dbReference>
<gene>
    <name evidence="3" type="ORF">MOX91_03270</name>
</gene>
<dbReference type="PANTHER" id="PTHR47618">
    <property type="entry name" value="BIFUNCTIONAL OLIGORIBONUCLEASE AND PAP PHOSPHATASE NRNA"/>
    <property type="match status" value="1"/>
</dbReference>
<dbReference type="InterPro" id="IPR038763">
    <property type="entry name" value="DHH_sf"/>
</dbReference>
<accession>A0ABU4WID9</accession>
<organism evidence="3 4">
    <name type="scientific">Intestinicryptomonas porci</name>
    <dbReference type="NCBI Taxonomy" id="2926320"/>
    <lineage>
        <taxon>Bacteria</taxon>
        <taxon>Pseudomonadati</taxon>
        <taxon>Verrucomicrobiota</taxon>
        <taxon>Opitutia</taxon>
        <taxon>Opitutales</taxon>
        <taxon>Intestinicryptomonaceae</taxon>
        <taxon>Intestinicryptomonas</taxon>
    </lineage>
</organism>
<protein>
    <submittedName>
        <fullName evidence="3">DHH family phosphoesterase</fullName>
    </submittedName>
</protein>
<sequence>MDGLQENKKFFPKFEGAFSEFAESVKGGKFAVVGHMRPDGDCIGSQVAMAYLLRKLGAAEVVCLNKNDVPFLYREFTCGEKFLNTEDFCDESFEIVTVDCADLKRTSDELGRKFPVPFACFDHHASNKPYARLNIIEPSASATGELLAGLMADAGIEFGDDIASALYVALMMDTRQLTTSNTNLRAFEVATFLVSKGADPADISVKLYQREKFGRMKLLAQFLQSLTMHYDGRVCIGLLKSGVYEKTGSSKEDSDGLVDYARNIDGVEIAVLLEDLADGGVKGSLRSKRPEMQVNEIAAHFGGGGHFAAAGFNVKMSMDEFYPELLNIIGEHLKR</sequence>